<dbReference type="RefSeq" id="WP_072781195.1">
    <property type="nucleotide sequence ID" value="NZ_FRCX01000001.1"/>
</dbReference>
<dbReference type="PROSITE" id="PS51257">
    <property type="entry name" value="PROKAR_LIPOPROTEIN"/>
    <property type="match status" value="1"/>
</dbReference>
<organism evidence="2 3">
    <name type="scientific">Duganella sacchari</name>
    <dbReference type="NCBI Taxonomy" id="551987"/>
    <lineage>
        <taxon>Bacteria</taxon>
        <taxon>Pseudomonadati</taxon>
        <taxon>Pseudomonadota</taxon>
        <taxon>Betaproteobacteria</taxon>
        <taxon>Burkholderiales</taxon>
        <taxon>Oxalobacteraceae</taxon>
        <taxon>Telluria group</taxon>
        <taxon>Duganella</taxon>
    </lineage>
</organism>
<reference evidence="3" key="1">
    <citation type="submission" date="2016-11" db="EMBL/GenBank/DDBJ databases">
        <authorList>
            <person name="Varghese N."/>
            <person name="Submissions S."/>
        </authorList>
    </citation>
    <scope>NUCLEOTIDE SEQUENCE [LARGE SCALE GENOMIC DNA]</scope>
    <source>
        <strain evidence="3">Sac-22</strain>
    </source>
</reference>
<name>A0A1M7IU60_9BURK</name>
<evidence type="ECO:0000313" key="2">
    <source>
        <dbReference type="EMBL" id="SHM44235.1"/>
    </source>
</evidence>
<evidence type="ECO:0000256" key="1">
    <source>
        <dbReference type="SAM" id="SignalP"/>
    </source>
</evidence>
<evidence type="ECO:0008006" key="4">
    <source>
        <dbReference type="Google" id="ProtNLM"/>
    </source>
</evidence>
<dbReference type="OrthoDB" id="8780646at2"/>
<feature type="signal peptide" evidence="1">
    <location>
        <begin position="1"/>
        <end position="22"/>
    </location>
</feature>
<gene>
    <name evidence="2" type="ORF">SAMN05192549_101597</name>
</gene>
<proteinExistence type="predicted"/>
<keyword evidence="1" id="KW-0732">Signal</keyword>
<dbReference type="EMBL" id="FRCX01000001">
    <property type="protein sequence ID" value="SHM44235.1"/>
    <property type="molecule type" value="Genomic_DNA"/>
</dbReference>
<protein>
    <recommendedName>
        <fullName evidence="4">Lipoprotein</fullName>
    </recommendedName>
</protein>
<dbReference type="AlphaFoldDB" id="A0A1M7IU60"/>
<evidence type="ECO:0000313" key="3">
    <source>
        <dbReference type="Proteomes" id="UP000184339"/>
    </source>
</evidence>
<dbReference type="Proteomes" id="UP000184339">
    <property type="component" value="Unassembled WGS sequence"/>
</dbReference>
<dbReference type="STRING" id="551987.SAMN05192549_101597"/>
<keyword evidence="3" id="KW-1185">Reference proteome</keyword>
<feature type="chain" id="PRO_5012703460" description="Lipoprotein" evidence="1">
    <location>
        <begin position="23"/>
        <end position="104"/>
    </location>
</feature>
<accession>A0A1M7IU60</accession>
<sequence length="104" mass="11264">MQRFLLAALPLMLAACSTIDQSKLGHFVSQTVQPGMPMEQALVRMQAEGFYCNTGSGGDAVISCTRAYERLVRKDCVERVDLVRSATAAKTLGAVDVLEVKCPK</sequence>